<dbReference type="PANTHER" id="PTHR13887:SF56">
    <property type="entry name" value="THIOREDOXIN-LIKE REDUCTASE RV2466C"/>
    <property type="match status" value="1"/>
</dbReference>
<gene>
    <name evidence="3" type="ORF">NBZ79_04265</name>
</gene>
<evidence type="ECO:0000256" key="1">
    <source>
        <dbReference type="ARBA" id="ARBA00005791"/>
    </source>
</evidence>
<dbReference type="RefSeq" id="WP_251935801.1">
    <property type="nucleotide sequence ID" value="NZ_CP098747.1"/>
</dbReference>
<proteinExistence type="inferred from homology"/>
<feature type="domain" description="Thioredoxin-like fold" evidence="2">
    <location>
        <begin position="55"/>
        <end position="220"/>
    </location>
</feature>
<dbReference type="PROSITE" id="PS51318">
    <property type="entry name" value="TAT"/>
    <property type="match status" value="1"/>
</dbReference>
<dbReference type="InterPro" id="IPR012336">
    <property type="entry name" value="Thioredoxin-like_fold"/>
</dbReference>
<dbReference type="SUPFAM" id="SSF52833">
    <property type="entry name" value="Thioredoxin-like"/>
    <property type="match status" value="1"/>
</dbReference>
<dbReference type="Gene3D" id="3.40.30.10">
    <property type="entry name" value="Glutaredoxin"/>
    <property type="match status" value="1"/>
</dbReference>
<name>A0ABY4W4S3_9PROT</name>
<dbReference type="InterPro" id="IPR006311">
    <property type="entry name" value="TAT_signal"/>
</dbReference>
<organism evidence="3 4">
    <name type="scientific">Sneathiella marina</name>
    <dbReference type="NCBI Taxonomy" id="2950108"/>
    <lineage>
        <taxon>Bacteria</taxon>
        <taxon>Pseudomonadati</taxon>
        <taxon>Pseudomonadota</taxon>
        <taxon>Alphaproteobacteria</taxon>
        <taxon>Sneathiellales</taxon>
        <taxon>Sneathiellaceae</taxon>
        <taxon>Sneathiella</taxon>
    </lineage>
</organism>
<dbReference type="PANTHER" id="PTHR13887">
    <property type="entry name" value="GLUTATHIONE S-TRANSFERASE KAPPA"/>
    <property type="match status" value="1"/>
</dbReference>
<comment type="similarity">
    <text evidence="1">Belongs to the thioredoxin family. DsbA subfamily.</text>
</comment>
<dbReference type="Proteomes" id="UP001056291">
    <property type="component" value="Chromosome"/>
</dbReference>
<protein>
    <submittedName>
        <fullName evidence="3">DsbA family protein</fullName>
    </submittedName>
</protein>
<sequence>MRRYNSTTYSMDDRKLNLTRRHFVAAGSALPIAAAATTGLFSASTARAAEPELLETDHVLGDRNAPILIIEYASMTCPHCAHFHETAFPGLKENYFDTGKAALAFRHFPFDRYAFQASVLAECSGPDKFFAITDILFKRQAEWTRAENITEALIKIGKQSGISQKKFEACLADEKLGESILTQRLVGSTEYGVNSTPTLFIEGEKYEDDRSFAALDEFLKSKM</sequence>
<reference evidence="3" key="1">
    <citation type="submission" date="2022-06" db="EMBL/GenBank/DDBJ databases">
        <title>Sneathiella actinostolidae sp. nov., isolated from a sea anemonein the Western Pacific Ocean.</title>
        <authorList>
            <person name="Wei M.J."/>
        </authorList>
    </citation>
    <scope>NUCLEOTIDE SEQUENCE</scope>
    <source>
        <strain evidence="3">PHK-P5</strain>
    </source>
</reference>
<accession>A0ABY4W4S3</accession>
<evidence type="ECO:0000313" key="3">
    <source>
        <dbReference type="EMBL" id="USG62190.1"/>
    </source>
</evidence>
<dbReference type="Pfam" id="PF13462">
    <property type="entry name" value="Thioredoxin_4"/>
    <property type="match status" value="1"/>
</dbReference>
<evidence type="ECO:0000259" key="2">
    <source>
        <dbReference type="Pfam" id="PF13462"/>
    </source>
</evidence>
<dbReference type="InterPro" id="IPR036249">
    <property type="entry name" value="Thioredoxin-like_sf"/>
</dbReference>
<evidence type="ECO:0000313" key="4">
    <source>
        <dbReference type="Proteomes" id="UP001056291"/>
    </source>
</evidence>
<keyword evidence="4" id="KW-1185">Reference proteome</keyword>
<dbReference type="EMBL" id="CP098747">
    <property type="protein sequence ID" value="USG62190.1"/>
    <property type="molecule type" value="Genomic_DNA"/>
</dbReference>
<dbReference type="CDD" id="cd02972">
    <property type="entry name" value="DsbA_family"/>
    <property type="match status" value="1"/>
</dbReference>